<feature type="domain" description="N-acetyltransferase" evidence="1">
    <location>
        <begin position="5"/>
        <end position="139"/>
    </location>
</feature>
<dbReference type="Proteomes" id="UP000478183">
    <property type="component" value="Unassembled WGS sequence"/>
</dbReference>
<dbReference type="InterPro" id="IPR016181">
    <property type="entry name" value="Acyl_CoA_acyltransferase"/>
</dbReference>
<evidence type="ECO:0000313" key="2">
    <source>
        <dbReference type="EMBL" id="MTH78436.1"/>
    </source>
</evidence>
<evidence type="ECO:0000313" key="3">
    <source>
        <dbReference type="Proteomes" id="UP000478183"/>
    </source>
</evidence>
<dbReference type="OrthoDB" id="8453373at2"/>
<dbReference type="Pfam" id="PF18014">
    <property type="entry name" value="Acetyltransf_18"/>
    <property type="match status" value="1"/>
</dbReference>
<dbReference type="SUPFAM" id="SSF55729">
    <property type="entry name" value="Acyl-CoA N-acyltransferases (Nat)"/>
    <property type="match status" value="1"/>
</dbReference>
<comment type="caution">
    <text evidence="2">The sequence shown here is derived from an EMBL/GenBank/DDBJ whole genome shotgun (WGS) entry which is preliminary data.</text>
</comment>
<dbReference type="InterPro" id="IPR000182">
    <property type="entry name" value="GNAT_dom"/>
</dbReference>
<dbReference type="EMBL" id="WMIE01000006">
    <property type="protein sequence ID" value="MTH78436.1"/>
    <property type="molecule type" value="Genomic_DNA"/>
</dbReference>
<keyword evidence="2" id="KW-0808">Transferase</keyword>
<dbReference type="AlphaFoldDB" id="A0A6L6JA56"/>
<protein>
    <submittedName>
        <fullName evidence="2">GNAT family N-acetyltransferase</fullName>
    </submittedName>
</protein>
<organism evidence="2 3">
    <name type="scientific">Paracoccus aestuariivivens</name>
    <dbReference type="NCBI Taxonomy" id="1820333"/>
    <lineage>
        <taxon>Bacteria</taxon>
        <taxon>Pseudomonadati</taxon>
        <taxon>Pseudomonadota</taxon>
        <taxon>Alphaproteobacteria</taxon>
        <taxon>Rhodobacterales</taxon>
        <taxon>Paracoccaceae</taxon>
        <taxon>Paracoccus</taxon>
    </lineage>
</organism>
<dbReference type="PANTHER" id="PTHR47237">
    <property type="entry name" value="SLL0310 PROTEIN"/>
    <property type="match status" value="1"/>
</dbReference>
<dbReference type="InterPro" id="IPR052729">
    <property type="entry name" value="Acyl/Acetyltrans_Enzymes"/>
</dbReference>
<dbReference type="PROSITE" id="PS51186">
    <property type="entry name" value="GNAT"/>
    <property type="match status" value="1"/>
</dbReference>
<evidence type="ECO:0000259" key="1">
    <source>
        <dbReference type="PROSITE" id="PS51186"/>
    </source>
</evidence>
<dbReference type="GO" id="GO:0016747">
    <property type="term" value="F:acyltransferase activity, transferring groups other than amino-acyl groups"/>
    <property type="evidence" value="ECO:0007669"/>
    <property type="project" value="InterPro"/>
</dbReference>
<accession>A0A6L6JA56</accession>
<name>A0A6L6JA56_9RHOB</name>
<keyword evidence="3" id="KW-1185">Reference proteome</keyword>
<dbReference type="Gene3D" id="3.40.630.90">
    <property type="match status" value="1"/>
</dbReference>
<dbReference type="Pfam" id="PF13508">
    <property type="entry name" value="Acetyltransf_7"/>
    <property type="match status" value="1"/>
</dbReference>
<sequence length="271" mass="29225">MTQTLTFQPFGPEHLDGALRLSEQARWPHRRDDWALVAAISKGVVALEDDRIVATALATPFGDAAMANMIIVDESMRGRGLGREIMLRAMDCATPGQWRLVATQSGLPLYEKLGFSACGMVHQRQGHLLADCVATQARPALAADLDAIRQMDREATQADRSGLIDLLAARGQLAIIEGKGYAAIRPFGRGHVVGPVIADDAETARDLLSQLFAGRRGAFLRVDTADLTGLEDWLAGLGLVEVDRGIAMRRGGLPENKGRFMRFALAAQALG</sequence>
<dbReference type="PANTHER" id="PTHR47237:SF2">
    <property type="entry name" value="BLL4206 PROTEIN"/>
    <property type="match status" value="1"/>
</dbReference>
<reference evidence="2 3" key="1">
    <citation type="submission" date="2019-11" db="EMBL/GenBank/DDBJ databases">
        <authorList>
            <person name="Dong K."/>
        </authorList>
    </citation>
    <scope>NUCLEOTIDE SEQUENCE [LARGE SCALE GENOMIC DNA]</scope>
    <source>
        <strain evidence="2 3">NBRC 111993</strain>
    </source>
</reference>
<dbReference type="RefSeq" id="WP_155095792.1">
    <property type="nucleotide sequence ID" value="NZ_WMIE01000006.1"/>
</dbReference>
<dbReference type="InterPro" id="IPR041496">
    <property type="entry name" value="YitH/HolE_GNAT"/>
</dbReference>
<gene>
    <name evidence="2" type="ORF">GL286_11915</name>
</gene>
<dbReference type="Gene3D" id="3.40.630.30">
    <property type="match status" value="1"/>
</dbReference>
<dbReference type="CDD" id="cd04301">
    <property type="entry name" value="NAT_SF"/>
    <property type="match status" value="1"/>
</dbReference>
<proteinExistence type="predicted"/>